<evidence type="ECO:0000313" key="3">
    <source>
        <dbReference type="Proteomes" id="UP001500642"/>
    </source>
</evidence>
<organism evidence="2 3">
    <name type="scientific">Brevibacterium pityocampae</name>
    <dbReference type="NCBI Taxonomy" id="506594"/>
    <lineage>
        <taxon>Bacteria</taxon>
        <taxon>Bacillati</taxon>
        <taxon>Actinomycetota</taxon>
        <taxon>Actinomycetes</taxon>
        <taxon>Micrococcales</taxon>
        <taxon>Brevibacteriaceae</taxon>
        <taxon>Brevibacterium</taxon>
    </lineage>
</organism>
<accession>A0ABP8JJF2</accession>
<evidence type="ECO:0000313" key="2">
    <source>
        <dbReference type="EMBL" id="GAA4391520.1"/>
    </source>
</evidence>
<proteinExistence type="predicted"/>
<feature type="domain" description="SGNH hydrolase-type esterase" evidence="1">
    <location>
        <begin position="11"/>
        <end position="179"/>
    </location>
</feature>
<dbReference type="SUPFAM" id="SSF52266">
    <property type="entry name" value="SGNH hydrolase"/>
    <property type="match status" value="1"/>
</dbReference>
<sequence>MTQQRTTTVVVIGDELVAGHGDARCLGWTGRVAARTLPSLPDSRFYALGVAGEDSVGMSQRGMAEARLRFDPHTQNRLVLAPGPHDIDAGLSTARSRLNLANALDSALGSEVLTFVVGPPPSLDRDRNRRLEELNAGFADVALRRGIAYVDTFTPLREHGAWQRELTASGTGLPGQEGYGLLAWLVLNRGWFDWLGVRDTAG</sequence>
<reference evidence="3" key="1">
    <citation type="journal article" date="2019" name="Int. J. Syst. Evol. Microbiol.">
        <title>The Global Catalogue of Microorganisms (GCM) 10K type strain sequencing project: providing services to taxonomists for standard genome sequencing and annotation.</title>
        <authorList>
            <consortium name="The Broad Institute Genomics Platform"/>
            <consortium name="The Broad Institute Genome Sequencing Center for Infectious Disease"/>
            <person name="Wu L."/>
            <person name="Ma J."/>
        </authorList>
    </citation>
    <scope>NUCLEOTIDE SEQUENCE [LARGE SCALE GENOMIC DNA]</scope>
    <source>
        <strain evidence="3">JCM 17808</strain>
    </source>
</reference>
<dbReference type="RefSeq" id="WP_345031644.1">
    <property type="nucleotide sequence ID" value="NZ_BAABGL010000012.1"/>
</dbReference>
<dbReference type="EMBL" id="BAABGL010000012">
    <property type="protein sequence ID" value="GAA4391520.1"/>
    <property type="molecule type" value="Genomic_DNA"/>
</dbReference>
<name>A0ABP8JJF2_9MICO</name>
<dbReference type="InterPro" id="IPR013830">
    <property type="entry name" value="SGNH_hydro"/>
</dbReference>
<protein>
    <submittedName>
        <fullName evidence="2">GDSL-type esterase/lipase family protein</fullName>
    </submittedName>
</protein>
<gene>
    <name evidence="2" type="ORF">GCM10023167_18960</name>
</gene>
<dbReference type="Gene3D" id="3.40.50.1110">
    <property type="entry name" value="SGNH hydrolase"/>
    <property type="match status" value="1"/>
</dbReference>
<dbReference type="Proteomes" id="UP001500642">
    <property type="component" value="Unassembled WGS sequence"/>
</dbReference>
<keyword evidence="3" id="KW-1185">Reference proteome</keyword>
<dbReference type="Pfam" id="PF13472">
    <property type="entry name" value="Lipase_GDSL_2"/>
    <property type="match status" value="1"/>
</dbReference>
<evidence type="ECO:0000259" key="1">
    <source>
        <dbReference type="Pfam" id="PF13472"/>
    </source>
</evidence>
<comment type="caution">
    <text evidence="2">The sequence shown here is derived from an EMBL/GenBank/DDBJ whole genome shotgun (WGS) entry which is preliminary data.</text>
</comment>
<dbReference type="InterPro" id="IPR036514">
    <property type="entry name" value="SGNH_hydro_sf"/>
</dbReference>